<dbReference type="GO" id="GO:0046872">
    <property type="term" value="F:metal ion binding"/>
    <property type="evidence" value="ECO:0007669"/>
    <property type="project" value="InterPro"/>
</dbReference>
<gene>
    <name evidence="1" type="ORF">NMOB1V02_LOCUS12431</name>
</gene>
<dbReference type="OrthoDB" id="10250783at2759"/>
<dbReference type="Proteomes" id="UP000678499">
    <property type="component" value="Unassembled WGS sequence"/>
</dbReference>
<accession>A0A7R9C393</accession>
<evidence type="ECO:0000313" key="2">
    <source>
        <dbReference type="Proteomes" id="UP000678499"/>
    </source>
</evidence>
<dbReference type="PANTHER" id="PTHR43016">
    <property type="entry name" value="PRESEQUENCE PROTEASE"/>
    <property type="match status" value="1"/>
</dbReference>
<dbReference type="AlphaFoldDB" id="A0A7R9C393"/>
<proteinExistence type="predicted"/>
<evidence type="ECO:0000313" key="1">
    <source>
        <dbReference type="EMBL" id="CAD7284827.1"/>
    </source>
</evidence>
<dbReference type="SUPFAM" id="SSF63411">
    <property type="entry name" value="LuxS/MPP-like metallohydrolase"/>
    <property type="match status" value="1"/>
</dbReference>
<protein>
    <submittedName>
        <fullName evidence="1">Uncharacterized protein</fullName>
    </submittedName>
</protein>
<keyword evidence="2" id="KW-1185">Reference proteome</keyword>
<dbReference type="EMBL" id="CAJPEX010010018">
    <property type="protein sequence ID" value="CAG0924979.1"/>
    <property type="molecule type" value="Genomic_DNA"/>
</dbReference>
<name>A0A7R9C393_9CRUS</name>
<organism evidence="1">
    <name type="scientific">Notodromas monacha</name>
    <dbReference type="NCBI Taxonomy" id="399045"/>
    <lineage>
        <taxon>Eukaryota</taxon>
        <taxon>Metazoa</taxon>
        <taxon>Ecdysozoa</taxon>
        <taxon>Arthropoda</taxon>
        <taxon>Crustacea</taxon>
        <taxon>Oligostraca</taxon>
        <taxon>Ostracoda</taxon>
        <taxon>Podocopa</taxon>
        <taxon>Podocopida</taxon>
        <taxon>Cypridocopina</taxon>
        <taxon>Cypridoidea</taxon>
        <taxon>Cyprididae</taxon>
        <taxon>Notodromas</taxon>
    </lineage>
</organism>
<sequence length="190" mass="21790">MELWYIHAARADPDNVFAIAFKTPPVDSKGSAHVLEHYVLAGSEQFPVSNPFLKMMTRVDYQNLRNVYVDLVMHPLLKEADFLQEAWRIEPQDMNYPDSPLELRGVVYTEMKSIRENAQSWFARDIRAALLPDTVYAHNSGGNPDDIPQLTWDGVRRFHNQHYGTANAKVFSYGDLALEDHLNAMNQLVQ</sequence>
<dbReference type="PANTHER" id="PTHR43016:SF13">
    <property type="entry name" value="PRESEQUENCE PROTEASE, MITOCHONDRIAL"/>
    <property type="match status" value="1"/>
</dbReference>
<dbReference type="InterPro" id="IPR011249">
    <property type="entry name" value="Metalloenz_LuxS/M16"/>
</dbReference>
<feature type="non-terminal residue" evidence="1">
    <location>
        <position position="1"/>
    </location>
</feature>
<reference evidence="1" key="1">
    <citation type="submission" date="2020-11" db="EMBL/GenBank/DDBJ databases">
        <authorList>
            <person name="Tran Van P."/>
        </authorList>
    </citation>
    <scope>NUCLEOTIDE SEQUENCE</scope>
</reference>
<dbReference type="Gene3D" id="3.30.830.10">
    <property type="entry name" value="Metalloenzyme, LuxS/M16 peptidase-like"/>
    <property type="match status" value="2"/>
</dbReference>
<dbReference type="EMBL" id="OA892055">
    <property type="protein sequence ID" value="CAD7284827.1"/>
    <property type="molecule type" value="Genomic_DNA"/>
</dbReference>